<gene>
    <name evidence="1" type="ORF">C8N24_0958</name>
</gene>
<proteinExistence type="predicted"/>
<dbReference type="RefSeq" id="WP_147447643.1">
    <property type="nucleotide sequence ID" value="NZ_RBIL01000001.1"/>
</dbReference>
<evidence type="ECO:0008006" key="3">
    <source>
        <dbReference type="Google" id="ProtNLM"/>
    </source>
</evidence>
<dbReference type="AlphaFoldDB" id="A0A660L9E3"/>
<dbReference type="Proteomes" id="UP000278962">
    <property type="component" value="Unassembled WGS sequence"/>
</dbReference>
<comment type="caution">
    <text evidence="1">The sequence shown here is derived from an EMBL/GenBank/DDBJ whole genome shotgun (WGS) entry which is preliminary data.</text>
</comment>
<evidence type="ECO:0000313" key="1">
    <source>
        <dbReference type="EMBL" id="RKQ91139.1"/>
    </source>
</evidence>
<sequence length="189" mass="21067">MTPPSPPAPGPYLQTVSGRFVNPFEPDPEQLDPHDIARALANVCRFGGHCRPFYSVAQHSIIVSELVEERGGDVEDVFAALMHDATEAYLGDMPHPIKHRSPLGAAFKQAEDHLESVLRERFGIKADVPEIKRVDRALLATERRALSGVAWEWPELDGVEALDLELVAWPPDEAERAFLARFAELQARR</sequence>
<keyword evidence="2" id="KW-1185">Reference proteome</keyword>
<accession>A0A660L9E3</accession>
<reference evidence="1 2" key="1">
    <citation type="submission" date="2018-10" db="EMBL/GenBank/DDBJ databases">
        <title>Genomic Encyclopedia of Archaeal and Bacterial Type Strains, Phase II (KMG-II): from individual species to whole genera.</title>
        <authorList>
            <person name="Goeker M."/>
        </authorList>
    </citation>
    <scope>NUCLEOTIDE SEQUENCE [LARGE SCALE GENOMIC DNA]</scope>
    <source>
        <strain evidence="1 2">DSM 14954</strain>
    </source>
</reference>
<evidence type="ECO:0000313" key="2">
    <source>
        <dbReference type="Proteomes" id="UP000278962"/>
    </source>
</evidence>
<dbReference type="Pfam" id="PF12917">
    <property type="entry name" value="YfbR-like"/>
    <property type="match status" value="1"/>
</dbReference>
<dbReference type="EMBL" id="RBIL01000001">
    <property type="protein sequence ID" value="RKQ91139.1"/>
    <property type="molecule type" value="Genomic_DNA"/>
</dbReference>
<dbReference type="Gene3D" id="1.10.3210.10">
    <property type="entry name" value="Hypothetical protein af1432"/>
    <property type="match status" value="1"/>
</dbReference>
<dbReference type="SUPFAM" id="SSF109604">
    <property type="entry name" value="HD-domain/PDEase-like"/>
    <property type="match status" value="1"/>
</dbReference>
<organism evidence="1 2">
    <name type="scientific">Solirubrobacter pauli</name>
    <dbReference type="NCBI Taxonomy" id="166793"/>
    <lineage>
        <taxon>Bacteria</taxon>
        <taxon>Bacillati</taxon>
        <taxon>Actinomycetota</taxon>
        <taxon>Thermoleophilia</taxon>
        <taxon>Solirubrobacterales</taxon>
        <taxon>Solirubrobacteraceae</taxon>
        <taxon>Solirubrobacter</taxon>
    </lineage>
</organism>
<name>A0A660L9E3_9ACTN</name>
<protein>
    <recommendedName>
        <fullName evidence="3">Phosphohydrolase</fullName>
    </recommendedName>
</protein>
<dbReference type="OrthoDB" id="9800233at2"/>